<dbReference type="PANTHER" id="PTHR33217">
    <property type="entry name" value="TRANSPOSASE FOR INSERTION SEQUENCE ELEMENT IS1081"/>
    <property type="match status" value="1"/>
</dbReference>
<gene>
    <name evidence="7" type="ORF">FR698_07750</name>
</gene>
<dbReference type="EMBL" id="VPFL01000008">
    <property type="protein sequence ID" value="TXF12129.1"/>
    <property type="molecule type" value="Genomic_DNA"/>
</dbReference>
<accession>A0A5C7EKX1</accession>
<keyword evidence="6" id="KW-0814">Transposable element</keyword>
<dbReference type="NCBIfam" id="NF033543">
    <property type="entry name" value="transpos_IS256"/>
    <property type="match status" value="1"/>
</dbReference>
<comment type="caution">
    <text evidence="7">The sequence shown here is derived from an EMBL/GenBank/DDBJ whole genome shotgun (WGS) entry which is preliminary data.</text>
</comment>
<comment type="function">
    <text evidence="1 6">Required for the transposition of the insertion element.</text>
</comment>
<evidence type="ECO:0000256" key="5">
    <source>
        <dbReference type="ARBA" id="ARBA00023172"/>
    </source>
</evidence>
<dbReference type="OrthoDB" id="165209at2"/>
<dbReference type="RefSeq" id="WP_147799621.1">
    <property type="nucleotide sequence ID" value="NZ_VPFL01000008.1"/>
</dbReference>
<keyword evidence="3 6" id="KW-0815">Transposition</keyword>
<dbReference type="InterPro" id="IPR001207">
    <property type="entry name" value="Transposase_mutator"/>
</dbReference>
<proteinExistence type="inferred from homology"/>
<dbReference type="GO" id="GO:0003677">
    <property type="term" value="F:DNA binding"/>
    <property type="evidence" value="ECO:0007669"/>
    <property type="project" value="UniProtKB-UniRule"/>
</dbReference>
<evidence type="ECO:0000256" key="4">
    <source>
        <dbReference type="ARBA" id="ARBA00023125"/>
    </source>
</evidence>
<keyword evidence="8" id="KW-1185">Reference proteome</keyword>
<evidence type="ECO:0000256" key="6">
    <source>
        <dbReference type="RuleBase" id="RU365089"/>
    </source>
</evidence>
<organism evidence="7 8">
    <name type="scientific">Pelomicrobium methylotrophicum</name>
    <dbReference type="NCBI Taxonomy" id="2602750"/>
    <lineage>
        <taxon>Bacteria</taxon>
        <taxon>Pseudomonadati</taxon>
        <taxon>Pseudomonadota</taxon>
        <taxon>Hydrogenophilia</taxon>
        <taxon>Hydrogenophilia incertae sedis</taxon>
        <taxon>Pelomicrobium</taxon>
    </lineage>
</organism>
<keyword evidence="4 6" id="KW-0238">DNA-binding</keyword>
<dbReference type="AlphaFoldDB" id="A0A5C7EKX1"/>
<dbReference type="Proteomes" id="UP000321201">
    <property type="component" value="Unassembled WGS sequence"/>
</dbReference>
<dbReference type="GO" id="GO:0004803">
    <property type="term" value="F:transposase activity"/>
    <property type="evidence" value="ECO:0007669"/>
    <property type="project" value="UniProtKB-UniRule"/>
</dbReference>
<evidence type="ECO:0000256" key="1">
    <source>
        <dbReference type="ARBA" id="ARBA00002190"/>
    </source>
</evidence>
<dbReference type="InParanoid" id="A0A5C7EKX1"/>
<keyword evidence="5 6" id="KW-0233">DNA recombination</keyword>
<reference evidence="7 8" key="1">
    <citation type="submission" date="2019-08" db="EMBL/GenBank/DDBJ databases">
        <title>Pelomicrobium methylotrophicum gen. nov., sp. nov. a moderately thermophilic, facultatively anaerobic, lithoautotrophic and methylotrophic bacterium isolated from a terrestrial mud volcano.</title>
        <authorList>
            <person name="Slobodkina G.B."/>
            <person name="Merkel A.Y."/>
            <person name="Slobodkin A.I."/>
        </authorList>
    </citation>
    <scope>NUCLEOTIDE SEQUENCE [LARGE SCALE GENOMIC DNA]</scope>
    <source>
        <strain evidence="7 8">SM250</strain>
    </source>
</reference>
<dbReference type="GO" id="GO:0006313">
    <property type="term" value="P:DNA transposition"/>
    <property type="evidence" value="ECO:0007669"/>
    <property type="project" value="UniProtKB-UniRule"/>
</dbReference>
<evidence type="ECO:0000313" key="7">
    <source>
        <dbReference type="EMBL" id="TXF12129.1"/>
    </source>
</evidence>
<comment type="similarity">
    <text evidence="2 6">Belongs to the transposase mutator family.</text>
</comment>
<evidence type="ECO:0000256" key="2">
    <source>
        <dbReference type="ARBA" id="ARBA00010961"/>
    </source>
</evidence>
<dbReference type="PROSITE" id="PS01007">
    <property type="entry name" value="TRANSPOSASE_MUTATOR"/>
    <property type="match status" value="1"/>
</dbReference>
<protein>
    <recommendedName>
        <fullName evidence="6">Mutator family transposase</fullName>
    </recommendedName>
</protein>
<evidence type="ECO:0000313" key="8">
    <source>
        <dbReference type="Proteomes" id="UP000321201"/>
    </source>
</evidence>
<sequence length="388" mass="43481">MAMRVETNPLEAAYAALLEHGLDGAGEALRILVNEAAKIERAEFLGAKPYERTATRRDYANGFKPKTLLTRFGEVTFQVPQVRSGDFYPSALEKGTRTDQAVNLALAEMYVQGVSTRRVIEVLQRLLGPEIGLSSAQVSRAAAKLDEGLKAWRERPLGEVPYLFLDARYEKVRLEGRIVDCAVLIAVGIEASGKRRVLGCEIATSEAEINWRRFLESLMSRGLKGVKLLVADDHAGLKAARRAVLPAVPWQRCQFHLQQNAGQLVTRQEAKKTVAAQMRAIFNAPDKMEAERLLKAALEAWRKEHPKLAQWAEMAISESLTVFDFPAAHRVRLRTTNGLERINRELRRRTRVASIFPNPDSCLRLVSALLAELDDEWMTGKIYLNLNP</sequence>
<dbReference type="Pfam" id="PF00872">
    <property type="entry name" value="Transposase_mut"/>
    <property type="match status" value="1"/>
</dbReference>
<evidence type="ECO:0000256" key="3">
    <source>
        <dbReference type="ARBA" id="ARBA00022578"/>
    </source>
</evidence>
<name>A0A5C7EKX1_9PROT</name>
<dbReference type="PANTHER" id="PTHR33217:SF7">
    <property type="entry name" value="TRANSPOSASE FOR INSERTION SEQUENCE ELEMENT IS1081"/>
    <property type="match status" value="1"/>
</dbReference>